<feature type="transmembrane region" description="Helical" evidence="6">
    <location>
        <begin position="125"/>
        <end position="143"/>
    </location>
</feature>
<comment type="subcellular location">
    <subcellularLocation>
        <location evidence="1">Endoplasmic reticulum membrane</location>
        <topology evidence="1">Multi-pass membrane protein</topology>
    </subcellularLocation>
</comment>
<evidence type="ECO:0000256" key="5">
    <source>
        <dbReference type="ARBA" id="ARBA00023136"/>
    </source>
</evidence>
<keyword evidence="3" id="KW-0256">Endoplasmic reticulum</keyword>
<keyword evidence="5 6" id="KW-0472">Membrane</keyword>
<dbReference type="EMBL" id="LN736361">
    <property type="protein sequence ID" value="CEP60950.1"/>
    <property type="molecule type" value="Genomic_DNA"/>
</dbReference>
<dbReference type="PANTHER" id="PTHR31394:SF1">
    <property type="entry name" value="TRANSMEMBRANE PROTEIN 199"/>
    <property type="match status" value="1"/>
</dbReference>
<dbReference type="GO" id="GO:0007035">
    <property type="term" value="P:vacuolar acidification"/>
    <property type="evidence" value="ECO:0007669"/>
    <property type="project" value="EnsemblFungi"/>
</dbReference>
<dbReference type="GO" id="GO:0070072">
    <property type="term" value="P:vacuolar proton-transporting V-type ATPase complex assembly"/>
    <property type="evidence" value="ECO:0007669"/>
    <property type="project" value="EnsemblFungi"/>
</dbReference>
<evidence type="ECO:0000256" key="1">
    <source>
        <dbReference type="ARBA" id="ARBA00004477"/>
    </source>
</evidence>
<organism evidence="7 8">
    <name type="scientific">Lachancea lanzarotensis</name>
    <dbReference type="NCBI Taxonomy" id="1245769"/>
    <lineage>
        <taxon>Eukaryota</taxon>
        <taxon>Fungi</taxon>
        <taxon>Dikarya</taxon>
        <taxon>Ascomycota</taxon>
        <taxon>Saccharomycotina</taxon>
        <taxon>Saccharomycetes</taxon>
        <taxon>Saccharomycetales</taxon>
        <taxon>Saccharomycetaceae</taxon>
        <taxon>Lachancea</taxon>
    </lineage>
</organism>
<evidence type="ECO:0000256" key="6">
    <source>
        <dbReference type="SAM" id="Phobius"/>
    </source>
</evidence>
<evidence type="ECO:0000256" key="4">
    <source>
        <dbReference type="ARBA" id="ARBA00022989"/>
    </source>
</evidence>
<dbReference type="GO" id="GO:0005789">
    <property type="term" value="C:endoplasmic reticulum membrane"/>
    <property type="evidence" value="ECO:0007669"/>
    <property type="project" value="UniProtKB-SubCell"/>
</dbReference>
<dbReference type="InterPro" id="IPR021013">
    <property type="entry name" value="ATPase_Vma12"/>
</dbReference>
<protein>
    <submittedName>
        <fullName evidence="7">LALA0S02e03356g1_1</fullName>
    </submittedName>
</protein>
<dbReference type="OrthoDB" id="19981at2759"/>
<name>A0A0C7MZD1_9SACH</name>
<dbReference type="GO" id="GO:1990871">
    <property type="term" value="C:Vma12-Vma22 assembly complex"/>
    <property type="evidence" value="ECO:0007669"/>
    <property type="project" value="EnsemblFungi"/>
</dbReference>
<proteinExistence type="predicted"/>
<evidence type="ECO:0000256" key="3">
    <source>
        <dbReference type="ARBA" id="ARBA00022824"/>
    </source>
</evidence>
<dbReference type="GeneID" id="34684361"/>
<dbReference type="AlphaFoldDB" id="A0A0C7MZD1"/>
<dbReference type="PANTHER" id="PTHR31394">
    <property type="entry name" value="TRANSMEMBRANE PROTEIN 199"/>
    <property type="match status" value="1"/>
</dbReference>
<keyword evidence="4 6" id="KW-1133">Transmembrane helix</keyword>
<evidence type="ECO:0000256" key="2">
    <source>
        <dbReference type="ARBA" id="ARBA00022692"/>
    </source>
</evidence>
<keyword evidence="8" id="KW-1185">Reference proteome</keyword>
<keyword evidence="2 6" id="KW-0812">Transmembrane</keyword>
<gene>
    <name evidence="7" type="ORF">LALA0_S02e03356g</name>
</gene>
<sequence length="201" mass="23358">MFEIKLNDKLMEILEPLKDQNPEIQKFLQTKSIPMKALLALRKEKLGHMQVSQALRPLKFSFKSRPVRGSEYSETFKNHLDRLRHELDEKEYQEMVRRDGLTASHDEENLTPAQMNKQVKEQITTVFNILLSVVSVVFAAWYWSGSSSGMQPQNRIFLCLFSGILVLVAEVVVYNSYLQKIDDARTKERSKREVKKIVGQI</sequence>
<evidence type="ECO:0000313" key="7">
    <source>
        <dbReference type="EMBL" id="CEP60950.1"/>
    </source>
</evidence>
<evidence type="ECO:0000313" key="8">
    <source>
        <dbReference type="Proteomes" id="UP000054304"/>
    </source>
</evidence>
<reference evidence="7 8" key="1">
    <citation type="submission" date="2014-12" db="EMBL/GenBank/DDBJ databases">
        <authorList>
            <person name="Neuveglise Cecile"/>
        </authorList>
    </citation>
    <scope>NUCLEOTIDE SEQUENCE [LARGE SCALE GENOMIC DNA]</scope>
    <source>
        <strain evidence="7 8">CBS 12615</strain>
    </source>
</reference>
<accession>A0A0C7MZD1</accession>
<dbReference type="Pfam" id="PF11712">
    <property type="entry name" value="Vma12"/>
    <property type="match status" value="1"/>
</dbReference>
<dbReference type="RefSeq" id="XP_022627188.1">
    <property type="nucleotide sequence ID" value="XM_022773686.1"/>
</dbReference>
<dbReference type="Proteomes" id="UP000054304">
    <property type="component" value="Unassembled WGS sequence"/>
</dbReference>
<dbReference type="HOGENOM" id="CLU_091774_0_0_1"/>
<feature type="transmembrane region" description="Helical" evidence="6">
    <location>
        <begin position="155"/>
        <end position="177"/>
    </location>
</feature>